<dbReference type="GO" id="GO:0042981">
    <property type="term" value="P:regulation of apoptotic process"/>
    <property type="evidence" value="ECO:0007669"/>
    <property type="project" value="InterPro"/>
</dbReference>
<evidence type="ECO:0000256" key="5">
    <source>
        <dbReference type="ARBA" id="ARBA00023198"/>
    </source>
</evidence>
<gene>
    <name evidence="8" type="primary">ASC</name>
    <name evidence="7" type="ORF">AB205_0007820</name>
</gene>
<dbReference type="GO" id="GO:0006954">
    <property type="term" value="P:inflammatory response"/>
    <property type="evidence" value="ECO:0007669"/>
    <property type="project" value="UniProtKB-KW"/>
</dbReference>
<keyword evidence="3" id="KW-0399">Innate immunity</keyword>
<evidence type="ECO:0000313" key="9">
    <source>
        <dbReference type="Proteomes" id="UP000228934"/>
    </source>
</evidence>
<reference evidence="7" key="2">
    <citation type="submission" date="2017-08" db="EMBL/GenBank/DDBJ databases">
        <title>Assembly of the North American Bullfrog Genome.</title>
        <authorList>
            <person name="Warren R.L."/>
            <person name="Vandervalk B.P."/>
            <person name="Kucuk E."/>
            <person name="Birol I."/>
            <person name="Helbing C."/>
            <person name="Pandoh P."/>
            <person name="Behsaz B."/>
            <person name="Mohamadi H."/>
            <person name="Chu J."/>
            <person name="Jackman S."/>
            <person name="Hammond S.A."/>
            <person name="Veldhoen N."/>
            <person name="Kirk H."/>
            <person name="Zhao Y."/>
            <person name="Coope R."/>
            <person name="Pleasance S."/>
            <person name="Moore R."/>
            <person name="Holt R."/>
        </authorList>
    </citation>
    <scope>NUCLEOTIDE SEQUENCE</scope>
    <source>
        <strain evidence="7">Bruno</strain>
        <tissue evidence="7">Liver</tissue>
    </source>
</reference>
<evidence type="ECO:0000313" key="7">
    <source>
        <dbReference type="EMBL" id="PIO15902.1"/>
    </source>
</evidence>
<dbReference type="EMBL" id="OL589122">
    <property type="protein sequence ID" value="UZC48661.1"/>
    <property type="molecule type" value="mRNA"/>
</dbReference>
<comment type="subcellular location">
    <subcellularLocation>
        <location evidence="1">Cytoplasm</location>
        <location evidence="1">Cytosol</location>
    </subcellularLocation>
</comment>
<dbReference type="AlphaFoldDB" id="A0A2G9QJV6"/>
<dbReference type="GO" id="GO:0045087">
    <property type="term" value="P:innate immune response"/>
    <property type="evidence" value="ECO:0007669"/>
    <property type="project" value="UniProtKB-KW"/>
</dbReference>
<evidence type="ECO:0000256" key="4">
    <source>
        <dbReference type="ARBA" id="ARBA00022859"/>
    </source>
</evidence>
<dbReference type="InterPro" id="IPR051249">
    <property type="entry name" value="NLRP_Inflammasome"/>
</dbReference>
<dbReference type="PANTHER" id="PTHR46985">
    <property type="entry name" value="NACHT, LRR AND PYD DOMAINS-CONTAINING PROTEIN 1"/>
    <property type="match status" value="1"/>
</dbReference>
<dbReference type="Gene3D" id="1.10.533.10">
    <property type="entry name" value="Death Domain, Fas"/>
    <property type="match status" value="1"/>
</dbReference>
<dbReference type="CDD" id="cd01671">
    <property type="entry name" value="CARD"/>
    <property type="match status" value="1"/>
</dbReference>
<dbReference type="OrthoDB" id="9424511at2759"/>
<keyword evidence="2" id="KW-0963">Cytoplasm</keyword>
<dbReference type="PANTHER" id="PTHR46985:SF2">
    <property type="entry name" value="APOPTOSIS-ASSOCIATED SPECK-LIKE PROTEIN CONTAINING A CARD"/>
    <property type="match status" value="1"/>
</dbReference>
<sequence length="138" mass="15953">MDSPKQNPMPADIKASRIEQFINNSRRDTTMDGVTVETIVFEDAERFLRIHFAAIIKAKPEWNYILDELVSQSIFTDEQVAHVRSSDVVQEQIRETLRMIMKQGNESCRTLLQLMNRHHPSLMRALAVPANVGPFHRH</sequence>
<dbReference type="InterPro" id="IPR011029">
    <property type="entry name" value="DEATH-like_dom_sf"/>
</dbReference>
<keyword evidence="4" id="KW-0391">Immunity</keyword>
<evidence type="ECO:0000313" key="8">
    <source>
        <dbReference type="EMBL" id="UZC48661.1"/>
    </source>
</evidence>
<dbReference type="Proteomes" id="UP000228934">
    <property type="component" value="Unassembled WGS sequence"/>
</dbReference>
<dbReference type="EMBL" id="KV962671">
    <property type="protein sequence ID" value="PIO15902.1"/>
    <property type="molecule type" value="Genomic_DNA"/>
</dbReference>
<dbReference type="Pfam" id="PF00619">
    <property type="entry name" value="CARD"/>
    <property type="match status" value="1"/>
</dbReference>
<evidence type="ECO:0000256" key="2">
    <source>
        <dbReference type="ARBA" id="ARBA00022490"/>
    </source>
</evidence>
<protein>
    <submittedName>
        <fullName evidence="8">ASC protein</fullName>
    </submittedName>
</protein>
<evidence type="ECO:0000256" key="1">
    <source>
        <dbReference type="ARBA" id="ARBA00004514"/>
    </source>
</evidence>
<keyword evidence="9" id="KW-1185">Reference proteome</keyword>
<reference evidence="8" key="3">
    <citation type="submission" date="2021-11" db="EMBL/GenBank/DDBJ databases">
        <authorList>
            <person name="Ye X."/>
            <person name="Yang P."/>
        </authorList>
    </citation>
    <scope>NUCLEOTIDE SEQUENCE</scope>
    <source>
        <tissue evidence="8">Spleen</tissue>
    </source>
</reference>
<name>A0A2G9QJV6_AQUCT</name>
<accession>A0A2G9QJV6</accession>
<evidence type="ECO:0000259" key="6">
    <source>
        <dbReference type="PROSITE" id="PS50209"/>
    </source>
</evidence>
<dbReference type="PROSITE" id="PS50209">
    <property type="entry name" value="CARD"/>
    <property type="match status" value="1"/>
</dbReference>
<dbReference type="InterPro" id="IPR001315">
    <property type="entry name" value="CARD"/>
</dbReference>
<dbReference type="SUPFAM" id="SSF47986">
    <property type="entry name" value="DEATH domain"/>
    <property type="match status" value="1"/>
</dbReference>
<proteinExistence type="evidence at transcript level"/>
<feature type="domain" description="CARD" evidence="6">
    <location>
        <begin position="40"/>
        <end position="130"/>
    </location>
</feature>
<organism evidence="7 9">
    <name type="scientific">Aquarana catesbeiana</name>
    <name type="common">American bullfrog</name>
    <name type="synonym">Rana catesbeiana</name>
    <dbReference type="NCBI Taxonomy" id="8400"/>
    <lineage>
        <taxon>Eukaryota</taxon>
        <taxon>Metazoa</taxon>
        <taxon>Chordata</taxon>
        <taxon>Craniata</taxon>
        <taxon>Vertebrata</taxon>
        <taxon>Euteleostomi</taxon>
        <taxon>Amphibia</taxon>
        <taxon>Batrachia</taxon>
        <taxon>Anura</taxon>
        <taxon>Neobatrachia</taxon>
        <taxon>Ranoidea</taxon>
        <taxon>Ranidae</taxon>
        <taxon>Aquarana</taxon>
    </lineage>
</organism>
<reference evidence="9" key="1">
    <citation type="journal article" date="2017" name="Nat. Commun.">
        <title>The North American bullfrog draft genome provides insight into hormonal regulation of long noncoding RNA.</title>
        <authorList>
            <person name="Hammond S.A."/>
            <person name="Warren R.L."/>
            <person name="Vandervalk B.P."/>
            <person name="Kucuk E."/>
            <person name="Khan H."/>
            <person name="Gibb E.A."/>
            <person name="Pandoh P."/>
            <person name="Kirk H."/>
            <person name="Zhao Y."/>
            <person name="Jones M."/>
            <person name="Mungall A.J."/>
            <person name="Coope R."/>
            <person name="Pleasance S."/>
            <person name="Moore R.A."/>
            <person name="Holt R.A."/>
            <person name="Round J.M."/>
            <person name="Ohora S."/>
            <person name="Walle B.V."/>
            <person name="Veldhoen N."/>
            <person name="Helbing C.C."/>
            <person name="Birol I."/>
        </authorList>
    </citation>
    <scope>NUCLEOTIDE SEQUENCE [LARGE SCALE GENOMIC DNA]</scope>
</reference>
<dbReference type="GO" id="GO:0005829">
    <property type="term" value="C:cytosol"/>
    <property type="evidence" value="ECO:0007669"/>
    <property type="project" value="UniProtKB-SubCell"/>
</dbReference>
<keyword evidence="5" id="KW-0395">Inflammatory response</keyword>
<evidence type="ECO:0000256" key="3">
    <source>
        <dbReference type="ARBA" id="ARBA00022588"/>
    </source>
</evidence>